<keyword evidence="2" id="KW-1185">Reference proteome</keyword>
<name>A0ACB5T714_AMBMO</name>
<evidence type="ECO:0000313" key="1">
    <source>
        <dbReference type="EMBL" id="GME82433.1"/>
    </source>
</evidence>
<gene>
    <name evidence="1" type="ORF">Amon02_000551800</name>
</gene>
<reference evidence="1" key="1">
    <citation type="submission" date="2023-04" db="EMBL/GenBank/DDBJ databases">
        <title>Ambrosiozyma monospora NBRC 10751.</title>
        <authorList>
            <person name="Ichikawa N."/>
            <person name="Sato H."/>
            <person name="Tonouchi N."/>
        </authorList>
    </citation>
    <scope>NUCLEOTIDE SEQUENCE</scope>
    <source>
        <strain evidence="1">NBRC 10751</strain>
    </source>
</reference>
<comment type="caution">
    <text evidence="1">The sequence shown here is derived from an EMBL/GenBank/DDBJ whole genome shotgun (WGS) entry which is preliminary data.</text>
</comment>
<organism evidence="1 2">
    <name type="scientific">Ambrosiozyma monospora</name>
    <name type="common">Yeast</name>
    <name type="synonym">Endomycopsis monosporus</name>
    <dbReference type="NCBI Taxonomy" id="43982"/>
    <lineage>
        <taxon>Eukaryota</taxon>
        <taxon>Fungi</taxon>
        <taxon>Dikarya</taxon>
        <taxon>Ascomycota</taxon>
        <taxon>Saccharomycotina</taxon>
        <taxon>Pichiomycetes</taxon>
        <taxon>Pichiales</taxon>
        <taxon>Pichiaceae</taxon>
        <taxon>Ambrosiozyma</taxon>
    </lineage>
</organism>
<sequence>MLVNKHETYEYLYRLFGVEVTKEEYNESRKQPQKPAVAEKKVEEEKKEDDVTKTVEEEKKDEEKVTPVVVDSTEA</sequence>
<proteinExistence type="predicted"/>
<dbReference type="EMBL" id="BSXS01004081">
    <property type="protein sequence ID" value="GME82433.1"/>
    <property type="molecule type" value="Genomic_DNA"/>
</dbReference>
<accession>A0ACB5T714</accession>
<evidence type="ECO:0000313" key="2">
    <source>
        <dbReference type="Proteomes" id="UP001165064"/>
    </source>
</evidence>
<protein>
    <submittedName>
        <fullName evidence="1">Unnamed protein product</fullName>
    </submittedName>
</protein>
<dbReference type="Proteomes" id="UP001165064">
    <property type="component" value="Unassembled WGS sequence"/>
</dbReference>